<reference evidence="2 3" key="1">
    <citation type="journal article" date="2007" name="Proc. Natl. Acad. Sci. U.S.A.">
        <title>Genome and proteome of long-chain alkane degrading Geobacillus thermodenitrificans NG80-2 isolated from a deep-subsurface oil reservoir.</title>
        <authorList>
            <person name="Feng L."/>
            <person name="Wang W."/>
            <person name="Cheng J."/>
            <person name="Ren Y."/>
            <person name="Zhao G."/>
            <person name="Gao C."/>
            <person name="Tang Y."/>
            <person name="Liu X."/>
            <person name="Han W."/>
            <person name="Peng X."/>
            <person name="Liu R."/>
            <person name="Wang L."/>
        </authorList>
    </citation>
    <scope>NUCLEOTIDE SEQUENCE [LARGE SCALE GENOMIC DNA]</scope>
    <source>
        <strain evidence="3">NG80-2</strain>
        <plasmid evidence="2 3">pLW1071</plasmid>
    </source>
</reference>
<dbReference type="eggNOG" id="ENOG50347NB">
    <property type="taxonomic scope" value="Bacteria"/>
</dbReference>
<dbReference type="HOGENOM" id="CLU_1793735_0_0_9"/>
<evidence type="ECO:0000313" key="3">
    <source>
        <dbReference type="Proteomes" id="UP000001578"/>
    </source>
</evidence>
<accession>A4ITY0</accession>
<evidence type="ECO:0000313" key="2">
    <source>
        <dbReference type="EMBL" id="ABO68784.1"/>
    </source>
</evidence>
<dbReference type="EMBL" id="CP000558">
    <property type="protein sequence ID" value="ABO68784.1"/>
    <property type="molecule type" value="Genomic_DNA"/>
</dbReference>
<dbReference type="AlphaFoldDB" id="A4ITY0"/>
<feature type="chain" id="PRO_5002669837" evidence="1">
    <location>
        <begin position="27"/>
        <end position="145"/>
    </location>
</feature>
<proteinExistence type="predicted"/>
<keyword evidence="2" id="KW-0614">Plasmid</keyword>
<protein>
    <submittedName>
        <fullName evidence="2">Uncharacterized protein</fullName>
    </submittedName>
</protein>
<sequence>MLKKLAASLGAFAMAFGVFFTSQAHALTEFGPASWRTEDGKYELTVYITSAERDIAIGVWDVWYVNYNNGVAKRPADLTGLSVRLCSASTGNCTAFKQFNYFYDEYYAGTVNFYNMIPGTYYVDIVDSWSAYYFKGQVNGLRGNF</sequence>
<organism evidence="2 3">
    <name type="scientific">Geobacillus thermodenitrificans (strain NG80-2)</name>
    <dbReference type="NCBI Taxonomy" id="420246"/>
    <lineage>
        <taxon>Bacteria</taxon>
        <taxon>Bacillati</taxon>
        <taxon>Bacillota</taxon>
        <taxon>Bacilli</taxon>
        <taxon>Bacillales</taxon>
        <taxon>Anoxybacillaceae</taxon>
        <taxon>Geobacillus</taxon>
    </lineage>
</organism>
<keyword evidence="1" id="KW-0732">Signal</keyword>
<dbReference type="KEGG" id="gtn:GTNG_3451"/>
<gene>
    <name evidence="2" type="ordered locus">GTNG_3451</name>
</gene>
<dbReference type="Proteomes" id="UP000001578">
    <property type="component" value="Plasmid pLW1071"/>
</dbReference>
<evidence type="ECO:0000256" key="1">
    <source>
        <dbReference type="SAM" id="SignalP"/>
    </source>
</evidence>
<dbReference type="RefSeq" id="WP_011888469.1">
    <property type="nucleotide sequence ID" value="NC_009329.1"/>
</dbReference>
<geneLocation type="plasmid" evidence="2 3">
    <name>pLW1071</name>
</geneLocation>
<feature type="signal peptide" evidence="1">
    <location>
        <begin position="1"/>
        <end position="26"/>
    </location>
</feature>
<name>A4ITY0_GEOTN</name>